<organism evidence="1 2">
    <name type="scientific">Marine Group III euryarchaeote CG-Bathy1</name>
    <dbReference type="NCBI Taxonomy" id="1889001"/>
    <lineage>
        <taxon>Archaea</taxon>
        <taxon>Methanobacteriati</taxon>
        <taxon>Thermoplasmatota</taxon>
        <taxon>Thermoplasmata</taxon>
        <taxon>Candidatus Thermoprofundales</taxon>
    </lineage>
</organism>
<name>A0A1J5TDY4_9ARCH</name>
<reference evidence="1 2" key="1">
    <citation type="submission" date="2016-08" db="EMBL/GenBank/DDBJ databases">
        <title>New Insights into Marine Group III Euryarchaeota, from dark to light.</title>
        <authorList>
            <person name="Haro-Moreno J.M."/>
            <person name="Rodriguez-Valera F."/>
            <person name="Lopez-Garcia P."/>
            <person name="Moreira D."/>
            <person name="Martin-Cuadrado A.B."/>
        </authorList>
    </citation>
    <scope>NUCLEOTIDE SEQUENCE [LARGE SCALE GENOMIC DNA]</scope>
    <source>
        <strain evidence="1">CG-Bathy1</strain>
    </source>
</reference>
<dbReference type="AlphaFoldDB" id="A0A1J5TDY4"/>
<dbReference type="EMBL" id="MIYU01000019">
    <property type="protein sequence ID" value="OIR14392.1"/>
    <property type="molecule type" value="Genomic_DNA"/>
</dbReference>
<protein>
    <submittedName>
        <fullName evidence="1">Uncharacterized protein</fullName>
    </submittedName>
</protein>
<sequence length="142" mass="16546">MAREEYETPLIDAYNRVHQDALSGDGSWFHRFLPPGVFIEKLDEELEEKLIAVYNQCELKAEGFFEELVKKEMDGVFQEVTPVDLRTVLPKKPVPVQWATLGIDEQKEIQRIYDEAKEDGVSDPTLKKRVRKYLLDAYILED</sequence>
<evidence type="ECO:0000313" key="2">
    <source>
        <dbReference type="Proteomes" id="UP000183815"/>
    </source>
</evidence>
<gene>
    <name evidence="1" type="ORF">BEU04_02895</name>
</gene>
<proteinExistence type="predicted"/>
<evidence type="ECO:0000313" key="1">
    <source>
        <dbReference type="EMBL" id="OIR14392.1"/>
    </source>
</evidence>
<comment type="caution">
    <text evidence="1">The sequence shown here is derived from an EMBL/GenBank/DDBJ whole genome shotgun (WGS) entry which is preliminary data.</text>
</comment>
<dbReference type="Proteomes" id="UP000183815">
    <property type="component" value="Unassembled WGS sequence"/>
</dbReference>
<accession>A0A1J5TDY4</accession>